<evidence type="ECO:0000256" key="5">
    <source>
        <dbReference type="PIRSR" id="PIRSR600183-50"/>
    </source>
</evidence>
<dbReference type="GO" id="GO:0004586">
    <property type="term" value="F:ornithine decarboxylase activity"/>
    <property type="evidence" value="ECO:0007669"/>
    <property type="project" value="TreeGrafter"/>
</dbReference>
<dbReference type="PROSITE" id="PS00879">
    <property type="entry name" value="ODR_DC_2_2"/>
    <property type="match status" value="1"/>
</dbReference>
<dbReference type="SUPFAM" id="SSF50621">
    <property type="entry name" value="Alanine racemase C-terminal domain-like"/>
    <property type="match status" value="1"/>
</dbReference>
<comment type="caution">
    <text evidence="7">The sequence shown here is derived from an EMBL/GenBank/DDBJ whole genome shotgun (WGS) entry which is preliminary data.</text>
</comment>
<feature type="domain" description="Orn/DAP/Arg decarboxylase 2 N-terminal" evidence="6">
    <location>
        <begin position="37"/>
        <end position="273"/>
    </location>
</feature>
<evidence type="ECO:0000256" key="3">
    <source>
        <dbReference type="ARBA" id="ARBA00022898"/>
    </source>
</evidence>
<dbReference type="AlphaFoldDB" id="A0A0F4PM03"/>
<dbReference type="OrthoDB" id="9802147at2"/>
<dbReference type="GeneID" id="58230110"/>
<dbReference type="SUPFAM" id="SSF51419">
    <property type="entry name" value="PLP-binding barrel"/>
    <property type="match status" value="1"/>
</dbReference>
<dbReference type="PRINTS" id="PR01179">
    <property type="entry name" value="ODADCRBXLASE"/>
</dbReference>
<comment type="cofactor">
    <cofactor evidence="1 5">
        <name>pyridoxal 5'-phosphate</name>
        <dbReference type="ChEBI" id="CHEBI:597326"/>
    </cofactor>
</comment>
<evidence type="ECO:0000256" key="1">
    <source>
        <dbReference type="ARBA" id="ARBA00001933"/>
    </source>
</evidence>
<name>A0A0F4PM03_9GAMM</name>
<dbReference type="PATRIC" id="fig|151081.8.peg.2574"/>
<dbReference type="InterPro" id="IPR002433">
    <property type="entry name" value="Orn_de-COase"/>
</dbReference>
<dbReference type="InterPro" id="IPR022644">
    <property type="entry name" value="De-COase2_N"/>
</dbReference>
<dbReference type="EMBL" id="JXXZ01000015">
    <property type="protein sequence ID" value="KJY96820.1"/>
    <property type="molecule type" value="Genomic_DNA"/>
</dbReference>
<gene>
    <name evidence="7" type="ORF">TW72_16555</name>
</gene>
<reference evidence="7 8" key="1">
    <citation type="journal article" date="2015" name="BMC Genomics">
        <title>Genome mining reveals unlocked bioactive potential of marine Gram-negative bacteria.</title>
        <authorList>
            <person name="Machado H."/>
            <person name="Sonnenschein E.C."/>
            <person name="Melchiorsen J."/>
            <person name="Gram L."/>
        </authorList>
    </citation>
    <scope>NUCLEOTIDE SEQUENCE [LARGE SCALE GENOMIC DNA]</scope>
    <source>
        <strain evidence="7 8">S3137</strain>
    </source>
</reference>
<keyword evidence="4" id="KW-0456">Lyase</keyword>
<organism evidence="7 8">
    <name type="scientific">Pseudoalteromonas ruthenica</name>
    <dbReference type="NCBI Taxonomy" id="151081"/>
    <lineage>
        <taxon>Bacteria</taxon>
        <taxon>Pseudomonadati</taxon>
        <taxon>Pseudomonadota</taxon>
        <taxon>Gammaproteobacteria</taxon>
        <taxon>Alteromonadales</taxon>
        <taxon>Pseudoalteromonadaceae</taxon>
        <taxon>Pseudoalteromonas</taxon>
    </lineage>
</organism>
<protein>
    <submittedName>
        <fullName evidence="7">Ornithine decarboxylase</fullName>
    </submittedName>
</protein>
<dbReference type="PANTHER" id="PTHR11482:SF6">
    <property type="entry name" value="ORNITHINE DECARBOXYLASE 1-RELATED"/>
    <property type="match status" value="1"/>
</dbReference>
<dbReference type="InterPro" id="IPR009006">
    <property type="entry name" value="Ala_racemase/Decarboxylase_C"/>
</dbReference>
<feature type="active site" description="Proton donor" evidence="5">
    <location>
        <position position="334"/>
    </location>
</feature>
<dbReference type="eggNOG" id="COG0019">
    <property type="taxonomic scope" value="Bacteria"/>
</dbReference>
<comment type="similarity">
    <text evidence="2">Belongs to the Orn/Lys/Arg decarboxylase class-II family.</text>
</comment>
<accession>A0A0F4PM03</accession>
<keyword evidence="3 5" id="KW-0663">Pyridoxal phosphate</keyword>
<dbReference type="PANTHER" id="PTHR11482">
    <property type="entry name" value="ARGININE/DIAMINOPIMELATE/ORNITHINE DECARBOXYLASE"/>
    <property type="match status" value="1"/>
</dbReference>
<dbReference type="FunFam" id="3.20.20.10:FF:000008">
    <property type="entry name" value="Ornithine decarboxylase"/>
    <property type="match status" value="1"/>
</dbReference>
<evidence type="ECO:0000313" key="7">
    <source>
        <dbReference type="EMBL" id="KJY96820.1"/>
    </source>
</evidence>
<evidence type="ECO:0000259" key="6">
    <source>
        <dbReference type="Pfam" id="PF02784"/>
    </source>
</evidence>
<dbReference type="Gene3D" id="3.20.20.10">
    <property type="entry name" value="Alanine racemase"/>
    <property type="match status" value="1"/>
</dbReference>
<dbReference type="Pfam" id="PF02784">
    <property type="entry name" value="Orn_Arg_deC_N"/>
    <property type="match status" value="1"/>
</dbReference>
<dbReference type="CDD" id="cd00622">
    <property type="entry name" value="PLPDE_III_ODC"/>
    <property type="match status" value="1"/>
</dbReference>
<dbReference type="Proteomes" id="UP000033664">
    <property type="component" value="Unassembled WGS sequence"/>
</dbReference>
<dbReference type="GO" id="GO:0033387">
    <property type="term" value="P:putrescine biosynthetic process from arginine, via ornithine"/>
    <property type="evidence" value="ECO:0007669"/>
    <property type="project" value="TreeGrafter"/>
</dbReference>
<evidence type="ECO:0000313" key="8">
    <source>
        <dbReference type="Proteomes" id="UP000033664"/>
    </source>
</evidence>
<dbReference type="Gene3D" id="2.40.37.10">
    <property type="entry name" value="Lyase, Ornithine Decarboxylase, Chain A, domain 1"/>
    <property type="match status" value="1"/>
</dbReference>
<evidence type="ECO:0000256" key="4">
    <source>
        <dbReference type="ARBA" id="ARBA00023239"/>
    </source>
</evidence>
<dbReference type="RefSeq" id="WP_045979824.1">
    <property type="nucleotide sequence ID" value="NZ_JXXY01000014.1"/>
</dbReference>
<dbReference type="InterPro" id="IPR022657">
    <property type="entry name" value="De-COase2_CS"/>
</dbReference>
<proteinExistence type="inferred from homology"/>
<dbReference type="PRINTS" id="PR01182">
    <property type="entry name" value="ORNDCRBXLASE"/>
</dbReference>
<dbReference type="InterPro" id="IPR029066">
    <property type="entry name" value="PLP-binding_barrel"/>
</dbReference>
<dbReference type="InterPro" id="IPR000183">
    <property type="entry name" value="Orn/DAP/Arg_de-COase"/>
</dbReference>
<keyword evidence="8" id="KW-1185">Reference proteome</keyword>
<evidence type="ECO:0000256" key="2">
    <source>
        <dbReference type="ARBA" id="ARBA00008872"/>
    </source>
</evidence>
<dbReference type="GO" id="GO:0005737">
    <property type="term" value="C:cytoplasm"/>
    <property type="evidence" value="ECO:0007669"/>
    <property type="project" value="TreeGrafter"/>
</dbReference>
<sequence>MSVSSLRAPAHSFTEQFVQADQLANQYGTPLLVLDIDRVRENYLALHAALPGVTLHYALKPLPHADVVRALDALGGSFDLATNGEVDVVAQCAVPASKTIHTHPVKRVADIEHALAYGCNTFVFDCANELHKFAPYNHEVELLLRLSFLNEDAAADLSKKFGVTPAQALPLLQQAHSMGIRVRGLSFHVGSQTRDPHKYVAAIEQCKEVFELARRAGLPAMNTLDIGGGFPVSYQNDNIDIDIDSYCAPIREALAQWPQTTHFIAEPGRYIVASAMVHVMSVMGQSLRGGKPWYYMDDGVYGAFSGRVYGEPAQRFYTLHQAPEQPCVLAGPTCDSIDVITEHVNMAQLQDGERVFTANMGAYTWTTSTDFNFFAKAPVISVDSALSMAQLG</sequence>
<feature type="modified residue" description="N6-(pyridoxal phosphate)lysine" evidence="5">
    <location>
        <position position="60"/>
    </location>
</feature>